<reference evidence="3" key="1">
    <citation type="submission" date="2022-11" db="UniProtKB">
        <authorList>
            <consortium name="WormBaseParasite"/>
        </authorList>
    </citation>
    <scope>IDENTIFICATION</scope>
</reference>
<evidence type="ECO:0000313" key="2">
    <source>
        <dbReference type="Proteomes" id="UP000887578"/>
    </source>
</evidence>
<keyword evidence="2" id="KW-1185">Reference proteome</keyword>
<keyword evidence="1" id="KW-1133">Transmembrane helix</keyword>
<evidence type="ECO:0000256" key="1">
    <source>
        <dbReference type="SAM" id="Phobius"/>
    </source>
</evidence>
<sequence>MVVQAIVPLIFVLIPVGCAMNFTFAKINIPGLGMIVNLTCCWIPVCNSLVTIFTVNAYKRIILSVFYKVLRITPSINGRRYIATVSAPIPSQRNLNLK</sequence>
<keyword evidence="1" id="KW-0812">Transmembrane</keyword>
<protein>
    <submittedName>
        <fullName evidence="3">Uncharacterized protein</fullName>
    </submittedName>
</protein>
<proteinExistence type="predicted"/>
<dbReference type="AlphaFoldDB" id="A0A914P6M5"/>
<dbReference type="Proteomes" id="UP000887578">
    <property type="component" value="Unplaced"/>
</dbReference>
<name>A0A914P6M5_9BILA</name>
<evidence type="ECO:0000313" key="3">
    <source>
        <dbReference type="WBParaSite" id="PDA_v2.g13039.t1"/>
    </source>
</evidence>
<dbReference type="InterPro" id="IPR019428">
    <property type="entry name" value="7TM_GPCR_serpentine_rcpt_Str"/>
</dbReference>
<dbReference type="WBParaSite" id="PDA_v2.g13039.t1">
    <property type="protein sequence ID" value="PDA_v2.g13039.t1"/>
    <property type="gene ID" value="PDA_v2.g13039"/>
</dbReference>
<dbReference type="Pfam" id="PF10326">
    <property type="entry name" value="7TM_GPCR_Str"/>
    <property type="match status" value="1"/>
</dbReference>
<feature type="transmembrane region" description="Helical" evidence="1">
    <location>
        <begin position="35"/>
        <end position="58"/>
    </location>
</feature>
<accession>A0A914P6M5</accession>
<keyword evidence="1" id="KW-0472">Membrane</keyword>
<organism evidence="2 3">
    <name type="scientific">Panagrolaimus davidi</name>
    <dbReference type="NCBI Taxonomy" id="227884"/>
    <lineage>
        <taxon>Eukaryota</taxon>
        <taxon>Metazoa</taxon>
        <taxon>Ecdysozoa</taxon>
        <taxon>Nematoda</taxon>
        <taxon>Chromadorea</taxon>
        <taxon>Rhabditida</taxon>
        <taxon>Tylenchina</taxon>
        <taxon>Panagrolaimomorpha</taxon>
        <taxon>Panagrolaimoidea</taxon>
        <taxon>Panagrolaimidae</taxon>
        <taxon>Panagrolaimus</taxon>
    </lineage>
</organism>